<sequence length="58" mass="6813">MAQSALVREIPVGWRDRIMRHPWLCRIPRYRLCPRHAAGVIHLTDLCQPTHPLRLSFA</sequence>
<name>A0A212LQ55_9HYPH</name>
<protein>
    <submittedName>
        <fullName evidence="1">Uncharacterized protein</fullName>
    </submittedName>
</protein>
<proteinExistence type="predicted"/>
<organism evidence="1">
    <name type="scientific">uncultured Pleomorphomonas sp</name>
    <dbReference type="NCBI Taxonomy" id="442121"/>
    <lineage>
        <taxon>Bacteria</taxon>
        <taxon>Pseudomonadati</taxon>
        <taxon>Pseudomonadota</taxon>
        <taxon>Alphaproteobacteria</taxon>
        <taxon>Hyphomicrobiales</taxon>
        <taxon>Pleomorphomonadaceae</taxon>
        <taxon>Pleomorphomonas</taxon>
        <taxon>environmental samples</taxon>
    </lineage>
</organism>
<reference evidence="1" key="1">
    <citation type="submission" date="2016-08" db="EMBL/GenBank/DDBJ databases">
        <authorList>
            <person name="Seilhamer J.J."/>
        </authorList>
    </citation>
    <scope>NUCLEOTIDE SEQUENCE</scope>
    <source>
        <strain evidence="1">86</strain>
    </source>
</reference>
<dbReference type="AlphaFoldDB" id="A0A212LQ55"/>
<accession>A0A212LQ55</accession>
<evidence type="ECO:0000313" key="1">
    <source>
        <dbReference type="EMBL" id="SCM79611.1"/>
    </source>
</evidence>
<gene>
    <name evidence="1" type="ORF">KL86PLE_90550</name>
</gene>
<dbReference type="EMBL" id="FMJD01000013">
    <property type="protein sequence ID" value="SCM79611.1"/>
    <property type="molecule type" value="Genomic_DNA"/>
</dbReference>